<dbReference type="InterPro" id="IPR009057">
    <property type="entry name" value="Homeodomain-like_sf"/>
</dbReference>
<evidence type="ECO:0000256" key="1">
    <source>
        <dbReference type="ARBA" id="ARBA00023015"/>
    </source>
</evidence>
<keyword evidence="1" id="KW-0805">Transcription regulation</keyword>
<protein>
    <submittedName>
        <fullName evidence="6">TetR/AcrR family transcriptional regulator</fullName>
    </submittedName>
</protein>
<evidence type="ECO:0000256" key="4">
    <source>
        <dbReference type="PROSITE-ProRule" id="PRU00335"/>
    </source>
</evidence>
<dbReference type="InterPro" id="IPR001647">
    <property type="entry name" value="HTH_TetR"/>
</dbReference>
<name>A0A2Z4GAY4_9BACT</name>
<organism evidence="6 7">
    <name type="scientific">Arcticibacterium luteifluviistationis</name>
    <dbReference type="NCBI Taxonomy" id="1784714"/>
    <lineage>
        <taxon>Bacteria</taxon>
        <taxon>Pseudomonadati</taxon>
        <taxon>Bacteroidota</taxon>
        <taxon>Cytophagia</taxon>
        <taxon>Cytophagales</taxon>
        <taxon>Leadbetterellaceae</taxon>
        <taxon>Arcticibacterium</taxon>
    </lineage>
</organism>
<dbReference type="PANTHER" id="PTHR47506:SF1">
    <property type="entry name" value="HTH-TYPE TRANSCRIPTIONAL REGULATOR YJDC"/>
    <property type="match status" value="1"/>
</dbReference>
<sequence length="187" mass="21310">MGRQKAYCEEEVIEKAMAVFWKNGYEATSVRMLEKEMGINQFSIYSSFGNKQGVFLESVKCYKKKLSCITDKLKASRNGIVGIKEYFYDFQGFSKDSDLKKGCMVANTMSETCEKSDPTILGELMKFSNSLKDLFIENLAQETGKDAQDIERQANYLMISLQGLSQASRVYSQEQLEDFIETTFSNL</sequence>
<proteinExistence type="predicted"/>
<dbReference type="InterPro" id="IPR036271">
    <property type="entry name" value="Tet_transcr_reg_TetR-rel_C_sf"/>
</dbReference>
<dbReference type="Gene3D" id="1.10.10.60">
    <property type="entry name" value="Homeodomain-like"/>
    <property type="match status" value="1"/>
</dbReference>
<dbReference type="GO" id="GO:0003677">
    <property type="term" value="F:DNA binding"/>
    <property type="evidence" value="ECO:0007669"/>
    <property type="project" value="UniProtKB-UniRule"/>
</dbReference>
<keyword evidence="2 4" id="KW-0238">DNA-binding</keyword>
<dbReference type="OrthoDB" id="9795242at2"/>
<dbReference type="SUPFAM" id="SSF48498">
    <property type="entry name" value="Tetracyclin repressor-like, C-terminal domain"/>
    <property type="match status" value="1"/>
</dbReference>
<dbReference type="RefSeq" id="WP_111371470.1">
    <property type="nucleotide sequence ID" value="NZ_CP029480.1"/>
</dbReference>
<keyword evidence="3" id="KW-0804">Transcription</keyword>
<dbReference type="AlphaFoldDB" id="A0A2Z4GAY4"/>
<feature type="DNA-binding region" description="H-T-H motif" evidence="4">
    <location>
        <begin position="29"/>
        <end position="48"/>
    </location>
</feature>
<feature type="domain" description="HTH tetR-type" evidence="5">
    <location>
        <begin position="6"/>
        <end position="66"/>
    </location>
</feature>
<evidence type="ECO:0000313" key="6">
    <source>
        <dbReference type="EMBL" id="AWV98304.1"/>
    </source>
</evidence>
<accession>A0A2Z4GAY4</accession>
<dbReference type="SUPFAM" id="SSF46689">
    <property type="entry name" value="Homeodomain-like"/>
    <property type="match status" value="1"/>
</dbReference>
<dbReference type="Pfam" id="PF00440">
    <property type="entry name" value="TetR_N"/>
    <property type="match status" value="1"/>
</dbReference>
<keyword evidence="7" id="KW-1185">Reference proteome</keyword>
<evidence type="ECO:0000256" key="2">
    <source>
        <dbReference type="ARBA" id="ARBA00023125"/>
    </source>
</evidence>
<evidence type="ECO:0000313" key="7">
    <source>
        <dbReference type="Proteomes" id="UP000249873"/>
    </source>
</evidence>
<dbReference type="Proteomes" id="UP000249873">
    <property type="component" value="Chromosome"/>
</dbReference>
<reference evidence="6 7" key="1">
    <citation type="submission" date="2018-05" db="EMBL/GenBank/DDBJ databases">
        <title>Complete genome sequence of Arcticibacterium luteifluviistationis SM1504T, a cytophagaceae bacterium isolated from Arctic surface seawater.</title>
        <authorList>
            <person name="Li Y."/>
            <person name="Qin Q.-L."/>
        </authorList>
    </citation>
    <scope>NUCLEOTIDE SEQUENCE [LARGE SCALE GENOMIC DNA]</scope>
    <source>
        <strain evidence="6 7">SM1504</strain>
    </source>
</reference>
<dbReference type="PANTHER" id="PTHR47506">
    <property type="entry name" value="TRANSCRIPTIONAL REGULATORY PROTEIN"/>
    <property type="match status" value="1"/>
</dbReference>
<evidence type="ECO:0000256" key="3">
    <source>
        <dbReference type="ARBA" id="ARBA00023163"/>
    </source>
</evidence>
<dbReference type="Gene3D" id="1.10.357.10">
    <property type="entry name" value="Tetracycline Repressor, domain 2"/>
    <property type="match status" value="1"/>
</dbReference>
<gene>
    <name evidence="6" type="ORF">DJ013_09025</name>
</gene>
<dbReference type="EMBL" id="CP029480">
    <property type="protein sequence ID" value="AWV98304.1"/>
    <property type="molecule type" value="Genomic_DNA"/>
</dbReference>
<dbReference type="KEGG" id="als:DJ013_09025"/>
<evidence type="ECO:0000259" key="5">
    <source>
        <dbReference type="PROSITE" id="PS50977"/>
    </source>
</evidence>
<dbReference type="PROSITE" id="PS50977">
    <property type="entry name" value="HTH_TETR_2"/>
    <property type="match status" value="1"/>
</dbReference>